<dbReference type="STRING" id="1440762.Y882_11245"/>
<gene>
    <name evidence="2" type="ORF">Y882_11245</name>
</gene>
<dbReference type="CDD" id="cd02440">
    <property type="entry name" value="AdoMet_MTases"/>
    <property type="match status" value="1"/>
</dbReference>
<dbReference type="Proteomes" id="UP000035481">
    <property type="component" value="Unassembled WGS sequence"/>
</dbReference>
<dbReference type="Pfam" id="PF08242">
    <property type="entry name" value="Methyltransf_12"/>
    <property type="match status" value="1"/>
</dbReference>
<accession>A0A0G9H750</accession>
<dbReference type="PATRIC" id="fig|1440762.4.peg.1748"/>
<organism evidence="2 3">
    <name type="scientific">Dyella japonica DSM 16301</name>
    <dbReference type="NCBI Taxonomy" id="1440762"/>
    <lineage>
        <taxon>Bacteria</taxon>
        <taxon>Pseudomonadati</taxon>
        <taxon>Pseudomonadota</taxon>
        <taxon>Gammaproteobacteria</taxon>
        <taxon>Lysobacterales</taxon>
        <taxon>Rhodanobacteraceae</taxon>
        <taxon>Dyella</taxon>
    </lineage>
</organism>
<dbReference type="GO" id="GO:0008168">
    <property type="term" value="F:methyltransferase activity"/>
    <property type="evidence" value="ECO:0007669"/>
    <property type="project" value="InterPro"/>
</dbReference>
<feature type="domain" description="Methyltransferase type 12" evidence="1">
    <location>
        <begin position="59"/>
        <end position="158"/>
    </location>
</feature>
<dbReference type="InterPro" id="IPR013217">
    <property type="entry name" value="Methyltransf_12"/>
</dbReference>
<reference evidence="2 3" key="1">
    <citation type="journal article" date="2015" name="Antonie Van Leeuwenhoek">
        <title>A phylogenomic and molecular marker based taxonomic framework for the order Xanthomonadales: proposal to transfer the families Algiphilaceae and Solimonadaceae to the order Nevskiales ord. nov. and to create a new family within the order Xanthomonadales, the family Rhodanobacteraceae fam. nov., containing the genus Rhodanobacter and its closest relatives.</title>
        <authorList>
            <person name="Naushad S."/>
            <person name="Adeolu M."/>
            <person name="Wong S."/>
            <person name="Sohail M."/>
            <person name="Schellhorn H.E."/>
            <person name="Gupta R.S."/>
        </authorList>
    </citation>
    <scope>NUCLEOTIDE SEQUENCE [LARGE SCALE GENOMIC DNA]</scope>
    <source>
        <strain evidence="2 3">DSM 16301</strain>
    </source>
</reference>
<dbReference type="InterPro" id="IPR029063">
    <property type="entry name" value="SAM-dependent_MTases_sf"/>
</dbReference>
<name>A0A0G9H750_9GAMM</name>
<dbReference type="AlphaFoldDB" id="A0A0G9H750"/>
<dbReference type="SUPFAM" id="SSF53335">
    <property type="entry name" value="S-adenosyl-L-methionine-dependent methyltransferases"/>
    <property type="match status" value="1"/>
</dbReference>
<dbReference type="EMBL" id="JPLA01000027">
    <property type="protein sequence ID" value="KLD63537.1"/>
    <property type="molecule type" value="Genomic_DNA"/>
</dbReference>
<proteinExistence type="predicted"/>
<sequence length="226" mass="24834">MTKPSAPLDSEHGAAVYSDRVLKIYDRWVLGFSNNYAWKCPTDAVLLPFFRQHLSSNHLDVGVGSGYYLAHSSGQPGQKVALLDLNDNSLRAAGSRIAHVQPSLVRDDVLHPAGALGGRKFDSISLFYLLHCLPGTMTEKARKVLSTLVPHLTPGGVLYGATILGEEANHNWLGRRLMALYNRKGIFGNRHDTLASLQSVLNEYFAKVAVWQVGKVALFRAEMPLP</sequence>
<evidence type="ECO:0000313" key="3">
    <source>
        <dbReference type="Proteomes" id="UP000035481"/>
    </source>
</evidence>
<dbReference type="Gene3D" id="3.40.50.150">
    <property type="entry name" value="Vaccinia Virus protein VP39"/>
    <property type="match status" value="1"/>
</dbReference>
<evidence type="ECO:0000313" key="2">
    <source>
        <dbReference type="EMBL" id="KLD63537.1"/>
    </source>
</evidence>
<comment type="caution">
    <text evidence="2">The sequence shown here is derived from an EMBL/GenBank/DDBJ whole genome shotgun (WGS) entry which is preliminary data.</text>
</comment>
<dbReference type="OrthoDB" id="507855at2"/>
<dbReference type="PIRSF" id="PIRSF011491">
    <property type="entry name" value="Mtase_YbcY_prd"/>
    <property type="match status" value="1"/>
</dbReference>
<evidence type="ECO:0000259" key="1">
    <source>
        <dbReference type="Pfam" id="PF08242"/>
    </source>
</evidence>
<dbReference type="InterPro" id="IPR016584">
    <property type="entry name" value="MeTrfase_VrtF"/>
</dbReference>
<protein>
    <recommendedName>
        <fullName evidence="1">Methyltransferase type 12 domain-containing protein</fullName>
    </recommendedName>
</protein>
<dbReference type="RefSeq" id="WP_046971960.1">
    <property type="nucleotide sequence ID" value="NZ_JPLA01000027.1"/>
</dbReference>